<dbReference type="InterPro" id="IPR058210">
    <property type="entry name" value="SACS/Nov_dom"/>
</dbReference>
<evidence type="ECO:0000313" key="3">
    <source>
        <dbReference type="Proteomes" id="UP000308197"/>
    </source>
</evidence>
<dbReference type="PANTHER" id="PTHR15600">
    <property type="entry name" value="SACSIN"/>
    <property type="match status" value="1"/>
</dbReference>
<dbReference type="InterPro" id="IPR036890">
    <property type="entry name" value="HATPase_C_sf"/>
</dbReference>
<dbReference type="Proteomes" id="UP000308197">
    <property type="component" value="Unassembled WGS sequence"/>
</dbReference>
<proteinExistence type="predicted"/>
<dbReference type="SUPFAM" id="SSF55874">
    <property type="entry name" value="ATPase domain of HSP90 chaperone/DNA topoisomerase II/histidine kinase"/>
    <property type="match status" value="2"/>
</dbReference>
<accession>A0A5C3P1C6</accession>
<protein>
    <recommendedName>
        <fullName evidence="1">Sacsin/Nov domain-containing protein</fullName>
    </recommendedName>
</protein>
<dbReference type="GO" id="GO:0030544">
    <property type="term" value="F:Hsp70 protein binding"/>
    <property type="evidence" value="ECO:0007669"/>
    <property type="project" value="TreeGrafter"/>
</dbReference>
<reference evidence="2 3" key="1">
    <citation type="journal article" date="2019" name="Nat. Ecol. Evol.">
        <title>Megaphylogeny resolves global patterns of mushroom evolution.</title>
        <authorList>
            <person name="Varga T."/>
            <person name="Krizsan K."/>
            <person name="Foldi C."/>
            <person name="Dima B."/>
            <person name="Sanchez-Garcia M."/>
            <person name="Sanchez-Ramirez S."/>
            <person name="Szollosi G.J."/>
            <person name="Szarkandi J.G."/>
            <person name="Papp V."/>
            <person name="Albert L."/>
            <person name="Andreopoulos W."/>
            <person name="Angelini C."/>
            <person name="Antonin V."/>
            <person name="Barry K.W."/>
            <person name="Bougher N.L."/>
            <person name="Buchanan P."/>
            <person name="Buyck B."/>
            <person name="Bense V."/>
            <person name="Catcheside P."/>
            <person name="Chovatia M."/>
            <person name="Cooper J."/>
            <person name="Damon W."/>
            <person name="Desjardin D."/>
            <person name="Finy P."/>
            <person name="Geml J."/>
            <person name="Haridas S."/>
            <person name="Hughes K."/>
            <person name="Justo A."/>
            <person name="Karasinski D."/>
            <person name="Kautmanova I."/>
            <person name="Kiss B."/>
            <person name="Kocsube S."/>
            <person name="Kotiranta H."/>
            <person name="LaButti K.M."/>
            <person name="Lechner B.E."/>
            <person name="Liimatainen K."/>
            <person name="Lipzen A."/>
            <person name="Lukacs Z."/>
            <person name="Mihaltcheva S."/>
            <person name="Morgado L.N."/>
            <person name="Niskanen T."/>
            <person name="Noordeloos M.E."/>
            <person name="Ohm R.A."/>
            <person name="Ortiz-Santana B."/>
            <person name="Ovrebo C."/>
            <person name="Racz N."/>
            <person name="Riley R."/>
            <person name="Savchenko A."/>
            <person name="Shiryaev A."/>
            <person name="Soop K."/>
            <person name="Spirin V."/>
            <person name="Szebenyi C."/>
            <person name="Tomsovsky M."/>
            <person name="Tulloss R.E."/>
            <person name="Uehling J."/>
            <person name="Grigoriev I.V."/>
            <person name="Vagvolgyi C."/>
            <person name="Papp T."/>
            <person name="Martin F.M."/>
            <person name="Miettinen O."/>
            <person name="Hibbett D.S."/>
            <person name="Nagy L.G."/>
        </authorList>
    </citation>
    <scope>NUCLEOTIDE SEQUENCE [LARGE SCALE GENOMIC DNA]</scope>
    <source>
        <strain evidence="2 3">HHB13444</strain>
    </source>
</reference>
<dbReference type="InParanoid" id="A0A5C3P1C6"/>
<dbReference type="InterPro" id="IPR052972">
    <property type="entry name" value="Sacsin_chaperone_reg"/>
</dbReference>
<dbReference type="Pfam" id="PF25794">
    <property type="entry name" value="SACS"/>
    <property type="match status" value="2"/>
</dbReference>
<gene>
    <name evidence="2" type="ORF">K466DRAFT_668086</name>
</gene>
<evidence type="ECO:0000259" key="1">
    <source>
        <dbReference type="Pfam" id="PF25794"/>
    </source>
</evidence>
<evidence type="ECO:0000313" key="2">
    <source>
        <dbReference type="EMBL" id="TFK79543.1"/>
    </source>
</evidence>
<dbReference type="NCBIfam" id="NF047352">
    <property type="entry name" value="P_loop_sacsin"/>
    <property type="match status" value="1"/>
</dbReference>
<feature type="domain" description="Sacsin/Nov" evidence="1">
    <location>
        <begin position="8"/>
        <end position="230"/>
    </location>
</feature>
<dbReference type="PANTHER" id="PTHR15600:SF42">
    <property type="entry name" value="SACSIN"/>
    <property type="match status" value="1"/>
</dbReference>
<organism evidence="2 3">
    <name type="scientific">Polyporus arcularius HHB13444</name>
    <dbReference type="NCBI Taxonomy" id="1314778"/>
    <lineage>
        <taxon>Eukaryota</taxon>
        <taxon>Fungi</taxon>
        <taxon>Dikarya</taxon>
        <taxon>Basidiomycota</taxon>
        <taxon>Agaricomycotina</taxon>
        <taxon>Agaricomycetes</taxon>
        <taxon>Polyporales</taxon>
        <taxon>Polyporaceae</taxon>
        <taxon>Polyporus</taxon>
    </lineage>
</organism>
<dbReference type="EMBL" id="ML212002">
    <property type="protein sequence ID" value="TFK79543.1"/>
    <property type="molecule type" value="Genomic_DNA"/>
</dbReference>
<feature type="domain" description="Sacsin/Nov" evidence="1">
    <location>
        <begin position="1316"/>
        <end position="1539"/>
    </location>
</feature>
<sequence>MTDFGERVDLTANLASILRRYPFSVGLFREVIQNSDDGKAAKQIFILDRRTYNGGSLLRPSLANLQGPALLACNDGVFSEEDWDAIRNVSQSSKVADTEKIGKHGLGSRAYYHLTDNPQYLSGGHLAIFDPHRWAFEHGGWRETLENIALQYPDQLEPFCKATGEDIGTHYPGTVVRLALRTASVESRISSAKPSADKIHDLLVDFIQQELHLVLLFLSHLTSIEVREIDALGRVRTLASATAHSQPRELSQHSDPSATFSLVNRQVTVVYDASVRPSPAPSPGDWFILRASFPMDECVRDLSNALSDSSEHVRNELDREKLRPEVALAFPGTSLQHRPGRLFTYLPLPLETGFPCHIHGVFSLTDARQNLRNPSETILAGTADALAVAWNKLLFSSIIPRAWLGFLEFLLSGGWNKLPSTSIIHRTWLALLESVASDGSSLDLYQMLPPRQDRNTSGDAKYWTTLLRDIVRLARDRNAKIWPIISSTSSQAPTYTALGDALIASEVNNSEQLRVLAKAGIPILLPPPEVSVVLLEISPAQKLTPGTVRPRLVAAPELSAMSRAECNAIVEFLLGDGRLEELADVPVIPLVQSGSVALSERKKGRALYILFSHEDAELFGRFEPQAVAVDDLPTAAGSRLVRQGSSCLNVTTLNYAKVDRYIQAATAKFPYPSPSRDSWSWAQTCEWLSLFWRWIGDSSFHAELLVGIRSLPLLPTTAGQLCTLNENIFFFSPDWDDLSRVVFSRIGIKFLHSSIPPAFLQRCRPTIIRSIFEPSDLLDALRPISLVTIRGDGDATKTLQEHLSSILHMSVCLTNLQKATLRSLPIHPVLTNQPSLNSLASHLSSIPPEPCKLYCLKSLNSFPLPIIHDAIFAHVTDVERRLLEQIDYNAVTYPLSEQDLLQLHVEHIVKQPPATHLRVLEHLARNPAPRSLAILDKLRSSPIVRVRGGQYVAPQDVVDPESSISDIIPPEDPSAIFDDKGENTRIADALATLGLLRKEIDPVYLRQRITSFRDKSSLDAARRLLRTLDSTFYNSGVQGIDGFAWLPTKAGLRTSRETRDASQRMLCDRVWELLDIPEPLRSPPLRRMLGWHEPIPIDVLVEQLRALLPEPRSGEIHPYLLELTTEFGRRYHEMSPSQLDQLFDLLHAQEWVPTSDGRLRQPAFAVFESSSTLRGFGQIPLDFAARPGVKEFLGHMGCATRPTNDAILVRLEALRHERRPEDVVHESLALLGVLDPAVLSEQHRARVLVPGVDGILRTTGELFHNDLGSRMHELRLPPSRVRVHQQIHRPLCTALGIPSLGSLHLEPLELDSEDMREDLTTRIRNVLRAYHVEQAFNEYLANAADAGASRFSIMLDSDEEQKRRASPGTVLCESMATLCCRPALVVHNNAEFTMDDFRGICRIGRGGKQDRDATIGRFGLGALSFYHFTEVAMILSGSHLLLLDPSGRFLPEEVKTNCYILPLDNVRSIYPGHLQVFDDLFGFRVAHNHYKGTIIRLPLRTRLEAMNSASLSNRSFTSDDIHAMLVRYKSDASRSLFFICISEVTALRSGRPAPLWSTCAHRQSMPLAEGEPYNVQRLDIAEVDELGHCRRSEWVAVSSTVAADCYDRWKSVIARNQVKNVSVAVAGELVQGPDSRTPQSHLFASLPLPIKTALPVHVHASFILADDRRNIRWDGDGTMTDDSRFNRWLVTAILSPLYIFAMERWMSDFPSAVVPWPGTSDIAPDPVSRAFIDTFYGDPEDGLIGTSRQLLRSMTNDRICPSHAVFRGGEPKAIKKLLVRLRPTDLIELPRPVRAELFRLSPSLARRVDPLFVSRVLADKRDEFTSAYRSGTLTVEDIEHCVKYLMGGDTASSHDRLVGRPLLPLAVEGSLADVQRADGSLVVFAGRWTVRPWPLFPAHRFLHPHFDQELLLRGGVNVVPLHGSALTNLIEEVIPRVPRLNATAIQAKRAIDFWHFWDTLSAEHHDPDCVKDFPLIPTADEETFLSLDHALTLPALGAPTRSLSTIASTLRKLGAVILRDPRIPDRMSAGLPTRIRERLRAVDFTFGRVMEFFTRLEEGYDLAQKFSNCLSTDEQAQLAEWIKRSLRESLSTWKEADRASFDIARRLPIWTAHRKETLGSCSS</sequence>
<keyword evidence="3" id="KW-1185">Reference proteome</keyword>
<name>A0A5C3P1C6_9APHY</name>
<dbReference type="STRING" id="1314778.A0A5C3P1C6"/>